<sequence length="233" mass="24745">MSQESAPVDRAGSVDSVDRVHAELRARVLDGTFLSGAVLSVQAVADRLGADPELVREAFRRLSEEGYLQLVAERGALVAPVSLDEARCVLEARLLIELFALDTVAARGHDELRRLGERLRALEGDVPLSPSPSSAQALVIGRAFHAGLVEACGNTVLASMHATLWAQGRRVSAASIADPGHAAEDIAEHEAIALAMRAGHGAEARELLHRHISAVLRRLGLGDEFTLPRPAGS</sequence>
<dbReference type="Pfam" id="PF07729">
    <property type="entry name" value="FCD"/>
    <property type="match status" value="1"/>
</dbReference>
<evidence type="ECO:0000256" key="1">
    <source>
        <dbReference type="ARBA" id="ARBA00023015"/>
    </source>
</evidence>
<dbReference type="PANTHER" id="PTHR43537">
    <property type="entry name" value="TRANSCRIPTIONAL REGULATOR, GNTR FAMILY"/>
    <property type="match status" value="1"/>
</dbReference>
<name>A0ABR5IT66_9ACTN</name>
<reference evidence="5 6" key="1">
    <citation type="submission" date="2015-07" db="EMBL/GenBank/DDBJ databases">
        <authorList>
            <person name="Ju K.-S."/>
            <person name="Doroghazi J.R."/>
            <person name="Metcalf W.W."/>
        </authorList>
    </citation>
    <scope>NUCLEOTIDE SEQUENCE [LARGE SCALE GENOMIC DNA]</scope>
    <source>
        <strain evidence="5 6">NRRL B-3589</strain>
    </source>
</reference>
<dbReference type="InterPro" id="IPR036390">
    <property type="entry name" value="WH_DNA-bd_sf"/>
</dbReference>
<dbReference type="Gene3D" id="1.10.10.10">
    <property type="entry name" value="Winged helix-like DNA-binding domain superfamily/Winged helix DNA-binding domain"/>
    <property type="match status" value="1"/>
</dbReference>
<organism evidence="5 6">
    <name type="scientific">Streptomyces varsoviensis</name>
    <dbReference type="NCBI Taxonomy" id="67373"/>
    <lineage>
        <taxon>Bacteria</taxon>
        <taxon>Bacillati</taxon>
        <taxon>Actinomycetota</taxon>
        <taxon>Actinomycetes</taxon>
        <taxon>Kitasatosporales</taxon>
        <taxon>Streptomycetaceae</taxon>
        <taxon>Streptomyces</taxon>
    </lineage>
</organism>
<keyword evidence="2" id="KW-0238">DNA-binding</keyword>
<dbReference type="SUPFAM" id="SSF46785">
    <property type="entry name" value="Winged helix' DNA-binding domain"/>
    <property type="match status" value="1"/>
</dbReference>
<gene>
    <name evidence="5" type="ORF">ADK38_42715</name>
</gene>
<evidence type="ECO:0000313" key="6">
    <source>
        <dbReference type="Proteomes" id="UP000037020"/>
    </source>
</evidence>
<dbReference type="InterPro" id="IPR000524">
    <property type="entry name" value="Tscrpt_reg_HTH_GntR"/>
</dbReference>
<dbReference type="InterPro" id="IPR011711">
    <property type="entry name" value="GntR_C"/>
</dbReference>
<dbReference type="Gene3D" id="1.20.120.530">
    <property type="entry name" value="GntR ligand-binding domain-like"/>
    <property type="match status" value="1"/>
</dbReference>
<protein>
    <recommendedName>
        <fullName evidence="4">HTH gntR-type domain-containing protein</fullName>
    </recommendedName>
</protein>
<dbReference type="SUPFAM" id="SSF48008">
    <property type="entry name" value="GntR ligand-binding domain-like"/>
    <property type="match status" value="1"/>
</dbReference>
<dbReference type="SMART" id="SM00345">
    <property type="entry name" value="HTH_GNTR"/>
    <property type="match status" value="1"/>
</dbReference>
<dbReference type="EMBL" id="LGUT01004157">
    <property type="protein sequence ID" value="KOG59034.1"/>
    <property type="molecule type" value="Genomic_DNA"/>
</dbReference>
<feature type="domain" description="HTH gntR-type" evidence="4">
    <location>
        <begin position="14"/>
        <end position="81"/>
    </location>
</feature>
<dbReference type="RefSeq" id="WP_030889365.1">
    <property type="nucleotide sequence ID" value="NZ_JBIRHZ010000018.1"/>
</dbReference>
<keyword evidence="6" id="KW-1185">Reference proteome</keyword>
<dbReference type="InterPro" id="IPR036388">
    <property type="entry name" value="WH-like_DNA-bd_sf"/>
</dbReference>
<accession>A0ABR5IT66</accession>
<evidence type="ECO:0000259" key="4">
    <source>
        <dbReference type="PROSITE" id="PS50949"/>
    </source>
</evidence>
<dbReference type="SMART" id="SM00895">
    <property type="entry name" value="FCD"/>
    <property type="match status" value="1"/>
</dbReference>
<dbReference type="Pfam" id="PF00392">
    <property type="entry name" value="GntR"/>
    <property type="match status" value="1"/>
</dbReference>
<evidence type="ECO:0000256" key="3">
    <source>
        <dbReference type="ARBA" id="ARBA00023163"/>
    </source>
</evidence>
<evidence type="ECO:0000256" key="2">
    <source>
        <dbReference type="ARBA" id="ARBA00023125"/>
    </source>
</evidence>
<keyword evidence="3" id="KW-0804">Transcription</keyword>
<dbReference type="PROSITE" id="PS50949">
    <property type="entry name" value="HTH_GNTR"/>
    <property type="match status" value="1"/>
</dbReference>
<comment type="caution">
    <text evidence="5">The sequence shown here is derived from an EMBL/GenBank/DDBJ whole genome shotgun (WGS) entry which is preliminary data.</text>
</comment>
<dbReference type="InterPro" id="IPR008920">
    <property type="entry name" value="TF_FadR/GntR_C"/>
</dbReference>
<proteinExistence type="predicted"/>
<keyword evidence="1" id="KW-0805">Transcription regulation</keyword>
<dbReference type="PANTHER" id="PTHR43537:SF24">
    <property type="entry name" value="GLUCONATE OPERON TRANSCRIPTIONAL REPRESSOR"/>
    <property type="match status" value="1"/>
</dbReference>
<dbReference type="Proteomes" id="UP000037020">
    <property type="component" value="Unassembled WGS sequence"/>
</dbReference>
<evidence type="ECO:0000313" key="5">
    <source>
        <dbReference type="EMBL" id="KOG59034.1"/>
    </source>
</evidence>